<dbReference type="FunFam" id="3.40.50.300:FF:000025">
    <property type="entry name" value="ATP-dependent Clp protease subunit"/>
    <property type="match status" value="1"/>
</dbReference>
<evidence type="ECO:0000313" key="10">
    <source>
        <dbReference type="EMBL" id="ROR41120.1"/>
    </source>
</evidence>
<dbReference type="SUPFAM" id="SSF52540">
    <property type="entry name" value="P-loop containing nucleoside triphosphate hydrolases"/>
    <property type="match status" value="2"/>
</dbReference>
<evidence type="ECO:0000313" key="12">
    <source>
        <dbReference type="Proteomes" id="UP000298805"/>
    </source>
</evidence>
<evidence type="ECO:0000256" key="3">
    <source>
        <dbReference type="ARBA" id="ARBA00022741"/>
    </source>
</evidence>
<name>A0AAJ4UYM0_9BACT</name>
<keyword evidence="4 10" id="KW-0067">ATP-binding</keyword>
<keyword evidence="10" id="KW-0645">Protease</keyword>
<gene>
    <name evidence="9" type="primary">clpA</name>
    <name evidence="9" type="ORF">C6V80_04110</name>
    <name evidence="10" type="ORF">EDC58_0604</name>
</gene>
<dbReference type="EMBL" id="RJVK01000001">
    <property type="protein sequence ID" value="ROR41120.1"/>
    <property type="molecule type" value="Genomic_DNA"/>
</dbReference>
<dbReference type="GO" id="GO:0034605">
    <property type="term" value="P:cellular response to heat"/>
    <property type="evidence" value="ECO:0007669"/>
    <property type="project" value="TreeGrafter"/>
</dbReference>
<dbReference type="SUPFAM" id="SSF81923">
    <property type="entry name" value="Double Clp-N motif"/>
    <property type="match status" value="1"/>
</dbReference>
<keyword evidence="2 6" id="KW-0677">Repeat</keyword>
<feature type="domain" description="Clp R" evidence="8">
    <location>
        <begin position="1"/>
        <end position="144"/>
    </location>
</feature>
<dbReference type="FunFam" id="3.40.50.300:FF:000010">
    <property type="entry name" value="Chaperone clpB 1, putative"/>
    <property type="match status" value="1"/>
</dbReference>
<dbReference type="GO" id="GO:0043335">
    <property type="term" value="P:protein unfolding"/>
    <property type="evidence" value="ECO:0007669"/>
    <property type="project" value="InterPro"/>
</dbReference>
<dbReference type="InterPro" id="IPR036628">
    <property type="entry name" value="Clp_N_dom_sf"/>
</dbReference>
<dbReference type="InterPro" id="IPR028299">
    <property type="entry name" value="ClpA/B_CS2"/>
</dbReference>
<dbReference type="AlphaFoldDB" id="A0AAJ4UYM0"/>
<dbReference type="Pfam" id="PF02861">
    <property type="entry name" value="Clp_N"/>
    <property type="match status" value="1"/>
</dbReference>
<dbReference type="RefSeq" id="WP_123352017.1">
    <property type="nucleotide sequence ID" value="NZ_CP027432.2"/>
</dbReference>
<dbReference type="Proteomes" id="UP000298805">
    <property type="component" value="Chromosome"/>
</dbReference>
<dbReference type="PRINTS" id="PR00300">
    <property type="entry name" value="CLPPROTEASEA"/>
</dbReference>
<dbReference type="GO" id="GO:0006508">
    <property type="term" value="P:proteolysis"/>
    <property type="evidence" value="ECO:0007669"/>
    <property type="project" value="UniProtKB-KW"/>
</dbReference>
<dbReference type="PROSITE" id="PS00871">
    <property type="entry name" value="CLPAB_2"/>
    <property type="match status" value="1"/>
</dbReference>
<dbReference type="InterPro" id="IPR019489">
    <property type="entry name" value="Clp_ATPase_C"/>
</dbReference>
<dbReference type="NCBIfam" id="TIGR02639">
    <property type="entry name" value="ClpA"/>
    <property type="match status" value="1"/>
</dbReference>
<dbReference type="Gene3D" id="1.10.8.60">
    <property type="match status" value="2"/>
</dbReference>
<dbReference type="Pfam" id="PF07724">
    <property type="entry name" value="AAA_2"/>
    <property type="match status" value="1"/>
</dbReference>
<dbReference type="InterPro" id="IPR003959">
    <property type="entry name" value="ATPase_AAA_core"/>
</dbReference>
<dbReference type="CDD" id="cd00009">
    <property type="entry name" value="AAA"/>
    <property type="match status" value="1"/>
</dbReference>
<dbReference type="InterPro" id="IPR027417">
    <property type="entry name" value="P-loop_NTPase"/>
</dbReference>
<dbReference type="SMART" id="SM01086">
    <property type="entry name" value="ClpB_D2-small"/>
    <property type="match status" value="1"/>
</dbReference>
<evidence type="ECO:0000313" key="9">
    <source>
        <dbReference type="EMBL" id="QCI28167.1"/>
    </source>
</evidence>
<dbReference type="Gene3D" id="1.10.1780.10">
    <property type="entry name" value="Clp, N-terminal domain"/>
    <property type="match status" value="1"/>
</dbReference>
<reference evidence="10 11" key="2">
    <citation type="submission" date="2018-11" db="EMBL/GenBank/DDBJ databases">
        <title>Genomic Encyclopedia of Type Strains, Phase IV (KMG-IV): sequencing the most valuable type-strain genomes for metagenomic binning, comparative biology and taxonomic classification.</title>
        <authorList>
            <person name="Goeker M."/>
        </authorList>
    </citation>
    <scope>NUCLEOTIDE SEQUENCE [LARGE SCALE GENOMIC DNA]</scope>
    <source>
        <strain evidence="10 11">DSM 27783</strain>
    </source>
</reference>
<dbReference type="PANTHER" id="PTHR11638:SF111">
    <property type="entry name" value="ATP-DEPENDENT CLP PROTEASE ATP-BINDING SUBUNIT CLPA"/>
    <property type="match status" value="1"/>
</dbReference>
<dbReference type="PROSITE" id="PS51903">
    <property type="entry name" value="CLP_R"/>
    <property type="match status" value="1"/>
</dbReference>
<dbReference type="GO" id="GO:0016887">
    <property type="term" value="F:ATP hydrolysis activity"/>
    <property type="evidence" value="ECO:0007669"/>
    <property type="project" value="InterPro"/>
</dbReference>
<dbReference type="InterPro" id="IPR041546">
    <property type="entry name" value="ClpA/ClpB_AAA_lid"/>
</dbReference>
<proteinExistence type="predicted"/>
<dbReference type="EMBL" id="CP027432">
    <property type="protein sequence ID" value="QCI28167.1"/>
    <property type="molecule type" value="Genomic_DNA"/>
</dbReference>
<evidence type="ECO:0000259" key="8">
    <source>
        <dbReference type="PROSITE" id="PS51903"/>
    </source>
</evidence>
<dbReference type="PANTHER" id="PTHR11638">
    <property type="entry name" value="ATP-DEPENDENT CLP PROTEASE"/>
    <property type="match status" value="1"/>
</dbReference>
<dbReference type="InterPro" id="IPR004176">
    <property type="entry name" value="Clp_R_N"/>
</dbReference>
<keyword evidence="3" id="KW-0547">Nucleotide-binding</keyword>
<keyword evidence="10" id="KW-0378">Hydrolase</keyword>
<evidence type="ECO:0000313" key="11">
    <source>
        <dbReference type="Proteomes" id="UP000272781"/>
    </source>
</evidence>
<dbReference type="Gene3D" id="3.40.50.300">
    <property type="entry name" value="P-loop containing nucleotide triphosphate hydrolases"/>
    <property type="match status" value="2"/>
</dbReference>
<sequence length="731" mass="82813">MQITETLRNILNEIIQEAKRRKNEYITIDHAFYVLLKNKNVRSILEDVGVDIDYIRRGLDYYLDRYIEKVSGSTMPTETLAFHKATDRMFKHIEGIKKPYADEIDFFIALLEDETSYASQLLREFGIEKVEIVEYVTEIQDIEDEIKKLNSEKKEKSVLDEYATELTSIAKEFDDVIGRESEIDRVMQVLARRKKNNPVLVGEPGVGKTAVVEGLAKKIATGDVPDVLKGKKIYSLDMGSLIAGTKYRGEFEKRMKAILQELKKEKEPILFIDEIHMIVGAGAAGDSKMDVANLLKPALARGEIRCIGATTYEEYKNHFEKDKALNRRFQKIDIKEPSIEDTIKILEGLKPKYEEFHGVRYSKEAIKSAAVLAKKYLREKFLPDSAIDLIDEAGAKYKLRGKKLITKSDIENIVAKIANIPKESASQNEVEKLRHLEENLKAKVFGQDEAIKELVKVIKRKKAGLTRDNKPIGSFLFVGPTGVGKTEIAKQLATILGINFLRFDMSEYQEKHSVAKLIGSPPGYVGYEKGGLLTEAIRKQPHTVLLLDEIEKAHPDIVQILLQIMDNATLTDNEGRIADFRNVVLIMTSNLGVGEGNKPGFMQEHTEFKEEAIHRFFAPEFINRLDAIVKFKPLSKESILLIVDKFIDELQDKLSSKKVKLTLTKRAKEALAKEGYSPSLGARPLARVIEEKIVEPLSDYILFGDLKSGGEVKVDYVKNKYVLKKKNDKSK</sequence>
<dbReference type="Proteomes" id="UP000272781">
    <property type="component" value="Unassembled WGS sequence"/>
</dbReference>
<keyword evidence="5" id="KW-0143">Chaperone</keyword>
<dbReference type="InterPro" id="IPR013461">
    <property type="entry name" value="ClpA"/>
</dbReference>
<evidence type="ECO:0000256" key="5">
    <source>
        <dbReference type="ARBA" id="ARBA00023186"/>
    </source>
</evidence>
<dbReference type="CDD" id="cd19499">
    <property type="entry name" value="RecA-like_ClpB_Hsp104-like"/>
    <property type="match status" value="1"/>
</dbReference>
<evidence type="ECO:0000256" key="4">
    <source>
        <dbReference type="ARBA" id="ARBA00022840"/>
    </source>
</evidence>
<evidence type="ECO:0000256" key="7">
    <source>
        <dbReference type="SAM" id="Coils"/>
    </source>
</evidence>
<reference evidence="12" key="1">
    <citation type="submission" date="2018-03" db="EMBL/GenBank/DDBJ databases">
        <title>A comparative analysis of the Nautiliaceae.</title>
        <authorList>
            <person name="Grosche A."/>
            <person name="Smedile F."/>
            <person name="Vetriani C."/>
        </authorList>
    </citation>
    <scope>NUCLEOTIDE SEQUENCE [LARGE SCALE GENOMIC DNA]</scope>
    <source>
        <strain evidence="12">TB6</strain>
    </source>
</reference>
<dbReference type="Pfam" id="PF00004">
    <property type="entry name" value="AAA"/>
    <property type="match status" value="1"/>
</dbReference>
<evidence type="ECO:0000256" key="2">
    <source>
        <dbReference type="ARBA" id="ARBA00022737"/>
    </source>
</evidence>
<evidence type="ECO:0000256" key="6">
    <source>
        <dbReference type="PROSITE-ProRule" id="PRU01251"/>
    </source>
</evidence>
<dbReference type="Pfam" id="PF17871">
    <property type="entry name" value="AAA_lid_9"/>
    <property type="match status" value="1"/>
</dbReference>
<evidence type="ECO:0000256" key="1">
    <source>
        <dbReference type="ARBA" id="ARBA00017574"/>
    </source>
</evidence>
<accession>A0AAJ4UYM0</accession>
<keyword evidence="7" id="KW-0175">Coiled coil</keyword>
<dbReference type="GO" id="GO:0005737">
    <property type="term" value="C:cytoplasm"/>
    <property type="evidence" value="ECO:0007669"/>
    <property type="project" value="TreeGrafter"/>
</dbReference>
<dbReference type="GO" id="GO:0005524">
    <property type="term" value="F:ATP binding"/>
    <property type="evidence" value="ECO:0007669"/>
    <property type="project" value="UniProtKB-KW"/>
</dbReference>
<dbReference type="SMART" id="SM00382">
    <property type="entry name" value="AAA"/>
    <property type="match status" value="2"/>
</dbReference>
<keyword evidence="12" id="KW-1185">Reference proteome</keyword>
<reference evidence="9" key="3">
    <citation type="submission" date="2019-06" db="EMBL/GenBank/DDBJ databases">
        <title>A comparative analysis of the Nautiliaceae.</title>
        <authorList>
            <person name="Grosche A."/>
            <person name="Smedile F."/>
            <person name="Vetriani C."/>
        </authorList>
    </citation>
    <scope>NUCLEOTIDE SEQUENCE</scope>
    <source>
        <strain evidence="9">TB6</strain>
    </source>
</reference>
<dbReference type="InterPro" id="IPR003593">
    <property type="entry name" value="AAA+_ATPase"/>
</dbReference>
<feature type="coiled-coil region" evidence="7">
    <location>
        <begin position="132"/>
        <end position="159"/>
    </location>
</feature>
<dbReference type="InterPro" id="IPR050130">
    <property type="entry name" value="ClpA_ClpB"/>
</dbReference>
<dbReference type="Pfam" id="PF10431">
    <property type="entry name" value="ClpB_D2-small"/>
    <property type="match status" value="1"/>
</dbReference>
<protein>
    <recommendedName>
        <fullName evidence="1">Chaperone protein ClpB</fullName>
    </recommendedName>
</protein>
<dbReference type="GO" id="GO:0008233">
    <property type="term" value="F:peptidase activity"/>
    <property type="evidence" value="ECO:0007669"/>
    <property type="project" value="UniProtKB-KW"/>
</dbReference>
<dbReference type="InterPro" id="IPR001270">
    <property type="entry name" value="ClpA/B"/>
</dbReference>
<organism evidence="10 11">
    <name type="scientific">Caminibacter pacificus</name>
    <dbReference type="NCBI Taxonomy" id="1424653"/>
    <lineage>
        <taxon>Bacteria</taxon>
        <taxon>Pseudomonadati</taxon>
        <taxon>Campylobacterota</taxon>
        <taxon>Epsilonproteobacteria</taxon>
        <taxon>Nautiliales</taxon>
        <taxon>Nautiliaceae</taxon>
        <taxon>Caminibacter</taxon>
    </lineage>
</organism>